<evidence type="ECO:0000256" key="1">
    <source>
        <dbReference type="ARBA" id="ARBA00022676"/>
    </source>
</evidence>
<dbReference type="SUPFAM" id="SSF53756">
    <property type="entry name" value="UDP-Glycosyltransferase/glycogen phosphorylase"/>
    <property type="match status" value="1"/>
</dbReference>
<evidence type="ECO:0000313" key="5">
    <source>
        <dbReference type="Proteomes" id="UP000295680"/>
    </source>
</evidence>
<dbReference type="GO" id="GO:0016757">
    <property type="term" value="F:glycosyltransferase activity"/>
    <property type="evidence" value="ECO:0007669"/>
    <property type="project" value="UniProtKB-KW"/>
</dbReference>
<dbReference type="InterPro" id="IPR028098">
    <property type="entry name" value="Glyco_trans_4-like_N"/>
</dbReference>
<dbReference type="Pfam" id="PF13439">
    <property type="entry name" value="Glyco_transf_4"/>
    <property type="match status" value="1"/>
</dbReference>
<protein>
    <submittedName>
        <fullName evidence="4">Glycosyltransferase involved in cell wall biosynthesis</fullName>
    </submittedName>
</protein>
<comment type="caution">
    <text evidence="4">The sequence shown here is derived from an EMBL/GenBank/DDBJ whole genome shotgun (WGS) entry which is preliminary data.</text>
</comment>
<dbReference type="Proteomes" id="UP000295680">
    <property type="component" value="Unassembled WGS sequence"/>
</dbReference>
<proteinExistence type="predicted"/>
<name>A0A4R2K5K2_9PSEU</name>
<sequence>MSRVRAWVELIHHLDAAAWPARNATGEVPNHTPFGIDELANHGVDVAFRPVLTGRVIPRVARRLRARTGDLEYFEALVAQRNSLRRSADVVLCWDEFTGIPAAALTRLGGPPVVSGVQLLTDPSGRSRSFLRRARSALDRMEAVFVQSRGMLPVLQSEWGVPSSKLRFVPFGVDGSWFRPLTTGIDRDLVASVGDDPHRDHPTLIKAVSEVRRGRPGTRLELATQLDVDLPGELGVLHRGHLGPRRRRFYGRAAVVAVATQPNVHGSGMSVILEAMACGRPYVVTASEGLEGYVKHGQDGLVVPAGDVDMFASAVAALMADPDRADAMGAAGRARLERELTTDVQAKHLAELVTSVVNGG</sequence>
<dbReference type="EMBL" id="SLWS01000001">
    <property type="protein sequence ID" value="TCO65136.1"/>
    <property type="molecule type" value="Genomic_DNA"/>
</dbReference>
<dbReference type="PANTHER" id="PTHR12526">
    <property type="entry name" value="GLYCOSYLTRANSFERASE"/>
    <property type="match status" value="1"/>
</dbReference>
<accession>A0A4R2K5K2</accession>
<dbReference type="PANTHER" id="PTHR12526:SF590">
    <property type="entry name" value="ALPHA-MALTOSE-1-PHOSPHATE SYNTHASE"/>
    <property type="match status" value="1"/>
</dbReference>
<dbReference type="AlphaFoldDB" id="A0A4R2K5K2"/>
<keyword evidence="1" id="KW-0328">Glycosyltransferase</keyword>
<dbReference type="Gene3D" id="3.40.50.2000">
    <property type="entry name" value="Glycogen Phosphorylase B"/>
    <property type="match status" value="2"/>
</dbReference>
<reference evidence="4 5" key="1">
    <citation type="submission" date="2019-03" db="EMBL/GenBank/DDBJ databases">
        <title>Genomic Encyclopedia of Type Strains, Phase IV (KMG-IV): sequencing the most valuable type-strain genomes for metagenomic binning, comparative biology and taxonomic classification.</title>
        <authorList>
            <person name="Goeker M."/>
        </authorList>
    </citation>
    <scope>NUCLEOTIDE SEQUENCE [LARGE SCALE GENOMIC DNA]</scope>
    <source>
        <strain evidence="4 5">DSM 45934</strain>
    </source>
</reference>
<keyword evidence="5" id="KW-1185">Reference proteome</keyword>
<dbReference type="CDD" id="cd03801">
    <property type="entry name" value="GT4_PimA-like"/>
    <property type="match status" value="1"/>
</dbReference>
<organism evidence="4 5">
    <name type="scientific">Actinocrispum wychmicini</name>
    <dbReference type="NCBI Taxonomy" id="1213861"/>
    <lineage>
        <taxon>Bacteria</taxon>
        <taxon>Bacillati</taxon>
        <taxon>Actinomycetota</taxon>
        <taxon>Actinomycetes</taxon>
        <taxon>Pseudonocardiales</taxon>
        <taxon>Pseudonocardiaceae</taxon>
        <taxon>Actinocrispum</taxon>
    </lineage>
</organism>
<evidence type="ECO:0000313" key="4">
    <source>
        <dbReference type="EMBL" id="TCO65136.1"/>
    </source>
</evidence>
<keyword evidence="2 4" id="KW-0808">Transferase</keyword>
<evidence type="ECO:0000256" key="2">
    <source>
        <dbReference type="ARBA" id="ARBA00022679"/>
    </source>
</evidence>
<gene>
    <name evidence="4" type="ORF">EV192_101924</name>
</gene>
<evidence type="ECO:0000259" key="3">
    <source>
        <dbReference type="Pfam" id="PF13439"/>
    </source>
</evidence>
<dbReference type="Pfam" id="PF13692">
    <property type="entry name" value="Glyco_trans_1_4"/>
    <property type="match status" value="1"/>
</dbReference>
<feature type="domain" description="Glycosyltransferase subfamily 4-like N-terminal" evidence="3">
    <location>
        <begin position="63"/>
        <end position="174"/>
    </location>
</feature>